<dbReference type="OrthoDB" id="768080at2"/>
<dbReference type="AlphaFoldDB" id="A0A3B0CE80"/>
<keyword evidence="3" id="KW-1185">Reference proteome</keyword>
<proteinExistence type="predicted"/>
<keyword evidence="1" id="KW-0732">Signal</keyword>
<sequence length="172" mass="19302">MKNLILPILFLSFHFMNAQAYPRLGNDHEIKFNIGLFLATTTAEGSYEYFLNEDVSIGGTIYFDGDAEDYNGNFGIGPNFRAYFGFAPRSGFFAEAFGLYYTGEDEVNSDNLGIRNNDYSTLALGFGIGNKWVTRSQRFSLEVSGGLGRNVNPEDFQDSFMYRVGLSVGFRF</sequence>
<dbReference type="EMBL" id="RBCJ01000001">
    <property type="protein sequence ID" value="RKN83108.1"/>
    <property type="molecule type" value="Genomic_DNA"/>
</dbReference>
<evidence type="ECO:0000313" key="3">
    <source>
        <dbReference type="Proteomes" id="UP000276603"/>
    </source>
</evidence>
<gene>
    <name evidence="2" type="ORF">D7Z94_04515</name>
</gene>
<reference evidence="2 3" key="1">
    <citation type="submission" date="2018-10" db="EMBL/GenBank/DDBJ databases">
        <title>Ulvibacterium marinum gen. nov., sp. nov., a novel marine bacterium of the family Flavobacteriaceae, isolated from a culture of the green alga Ulva prolifera.</title>
        <authorList>
            <person name="Zhang Z."/>
        </authorList>
    </citation>
    <scope>NUCLEOTIDE SEQUENCE [LARGE SCALE GENOMIC DNA]</scope>
    <source>
        <strain evidence="2 3">CCMM003</strain>
    </source>
</reference>
<evidence type="ECO:0000313" key="2">
    <source>
        <dbReference type="EMBL" id="RKN83108.1"/>
    </source>
</evidence>
<protein>
    <recommendedName>
        <fullName evidence="4">DUF3575 domain-containing protein</fullName>
    </recommendedName>
</protein>
<name>A0A3B0CE80_9FLAO</name>
<comment type="caution">
    <text evidence="2">The sequence shown here is derived from an EMBL/GenBank/DDBJ whole genome shotgun (WGS) entry which is preliminary data.</text>
</comment>
<dbReference type="RefSeq" id="WP_120710315.1">
    <property type="nucleotide sequence ID" value="NZ_RBCJ01000001.1"/>
</dbReference>
<evidence type="ECO:0008006" key="4">
    <source>
        <dbReference type="Google" id="ProtNLM"/>
    </source>
</evidence>
<accession>A0A3B0CE80</accession>
<organism evidence="2 3">
    <name type="scientific">Ulvibacterium marinum</name>
    <dbReference type="NCBI Taxonomy" id="2419782"/>
    <lineage>
        <taxon>Bacteria</taxon>
        <taxon>Pseudomonadati</taxon>
        <taxon>Bacteroidota</taxon>
        <taxon>Flavobacteriia</taxon>
        <taxon>Flavobacteriales</taxon>
        <taxon>Flavobacteriaceae</taxon>
        <taxon>Ulvibacterium</taxon>
    </lineage>
</organism>
<feature type="chain" id="PRO_5017259246" description="DUF3575 domain-containing protein" evidence="1">
    <location>
        <begin position="21"/>
        <end position="172"/>
    </location>
</feature>
<evidence type="ECO:0000256" key="1">
    <source>
        <dbReference type="SAM" id="SignalP"/>
    </source>
</evidence>
<feature type="signal peptide" evidence="1">
    <location>
        <begin position="1"/>
        <end position="20"/>
    </location>
</feature>
<dbReference type="Proteomes" id="UP000276603">
    <property type="component" value="Unassembled WGS sequence"/>
</dbReference>